<protein>
    <submittedName>
        <fullName evidence="1">Uncharacterized protein</fullName>
    </submittedName>
</protein>
<proteinExistence type="predicted"/>
<dbReference type="AlphaFoldDB" id="A0A6A4GJB6"/>
<name>A0A6A4GJB6_9AGAR</name>
<sequence length="172" mass="19186">MVLDNNDIVFVLVCALWNQSKLKTVDANLLQAVQSLVEKSTGPIDLSPETFSFADAQVVFKSGTLEGWKAGSIQRIFTARWSGADNVFNFTTFAQINVYSPLSRVDRQYDIYRNLGFAGGRLFYNHFEDKSIVLPLESIASHFGFSIQDISSSISTETFHALPLNKTVEFSS</sequence>
<keyword evidence="2" id="KW-1185">Reference proteome</keyword>
<dbReference type="EMBL" id="ML769988">
    <property type="protein sequence ID" value="KAE9385413.1"/>
    <property type="molecule type" value="Genomic_DNA"/>
</dbReference>
<dbReference type="Proteomes" id="UP000799118">
    <property type="component" value="Unassembled WGS sequence"/>
</dbReference>
<reference evidence="1" key="1">
    <citation type="journal article" date="2019" name="Environ. Microbiol.">
        <title>Fungal ecological strategies reflected in gene transcription - a case study of two litter decomposers.</title>
        <authorList>
            <person name="Barbi F."/>
            <person name="Kohler A."/>
            <person name="Barry K."/>
            <person name="Baskaran P."/>
            <person name="Daum C."/>
            <person name="Fauchery L."/>
            <person name="Ihrmark K."/>
            <person name="Kuo A."/>
            <person name="LaButti K."/>
            <person name="Lipzen A."/>
            <person name="Morin E."/>
            <person name="Grigoriev I.V."/>
            <person name="Henrissat B."/>
            <person name="Lindahl B."/>
            <person name="Martin F."/>
        </authorList>
    </citation>
    <scope>NUCLEOTIDE SEQUENCE</scope>
    <source>
        <strain evidence="1">JB14</strain>
    </source>
</reference>
<evidence type="ECO:0000313" key="1">
    <source>
        <dbReference type="EMBL" id="KAE9385413.1"/>
    </source>
</evidence>
<accession>A0A6A4GJB6</accession>
<evidence type="ECO:0000313" key="2">
    <source>
        <dbReference type="Proteomes" id="UP000799118"/>
    </source>
</evidence>
<gene>
    <name evidence="1" type="ORF">BT96DRAFT_1007062</name>
</gene>
<organism evidence="1 2">
    <name type="scientific">Gymnopus androsaceus JB14</name>
    <dbReference type="NCBI Taxonomy" id="1447944"/>
    <lineage>
        <taxon>Eukaryota</taxon>
        <taxon>Fungi</taxon>
        <taxon>Dikarya</taxon>
        <taxon>Basidiomycota</taxon>
        <taxon>Agaricomycotina</taxon>
        <taxon>Agaricomycetes</taxon>
        <taxon>Agaricomycetidae</taxon>
        <taxon>Agaricales</taxon>
        <taxon>Marasmiineae</taxon>
        <taxon>Omphalotaceae</taxon>
        <taxon>Gymnopus</taxon>
    </lineage>
</organism>